<dbReference type="SUPFAM" id="SSF48371">
    <property type="entry name" value="ARM repeat"/>
    <property type="match status" value="1"/>
</dbReference>
<comment type="caution">
    <text evidence="1">The sequence shown here is derived from an EMBL/GenBank/DDBJ whole genome shotgun (WGS) entry which is preliminary data.</text>
</comment>
<keyword evidence="2" id="KW-1185">Reference proteome</keyword>
<gene>
    <name evidence="1" type="ORF">KC19_6G016200</name>
</gene>
<proteinExistence type="predicted"/>
<dbReference type="EMBL" id="CM026427">
    <property type="protein sequence ID" value="KAG0568382.1"/>
    <property type="molecule type" value="Genomic_DNA"/>
</dbReference>
<reference evidence="1 2" key="1">
    <citation type="submission" date="2020-06" db="EMBL/GenBank/DDBJ databases">
        <title>WGS assembly of Ceratodon purpureus strain R40.</title>
        <authorList>
            <person name="Carey S.B."/>
            <person name="Jenkins J."/>
            <person name="Shu S."/>
            <person name="Lovell J.T."/>
            <person name="Sreedasyam A."/>
            <person name="Maumus F."/>
            <person name="Tiley G.P."/>
            <person name="Fernandez-Pozo N."/>
            <person name="Barry K."/>
            <person name="Chen C."/>
            <person name="Wang M."/>
            <person name="Lipzen A."/>
            <person name="Daum C."/>
            <person name="Saski C.A."/>
            <person name="Payton A.C."/>
            <person name="Mcbreen J.C."/>
            <person name="Conrad R.E."/>
            <person name="Kollar L.M."/>
            <person name="Olsson S."/>
            <person name="Huttunen S."/>
            <person name="Landis J.B."/>
            <person name="Wickett N.J."/>
            <person name="Johnson M.G."/>
            <person name="Rensing S.A."/>
            <person name="Grimwood J."/>
            <person name="Schmutz J."/>
            <person name="Mcdaniel S.F."/>
        </authorList>
    </citation>
    <scope>NUCLEOTIDE SEQUENCE [LARGE SCALE GENOMIC DNA]</scope>
    <source>
        <strain evidence="1 2">R40</strain>
    </source>
</reference>
<dbReference type="Gene3D" id="1.25.10.10">
    <property type="entry name" value="Leucine-rich Repeat Variant"/>
    <property type="match status" value="2"/>
</dbReference>
<evidence type="ECO:0000313" key="1">
    <source>
        <dbReference type="EMBL" id="KAG0568382.1"/>
    </source>
</evidence>
<dbReference type="InterPro" id="IPR011989">
    <property type="entry name" value="ARM-like"/>
</dbReference>
<evidence type="ECO:0000313" key="2">
    <source>
        <dbReference type="Proteomes" id="UP000822688"/>
    </source>
</evidence>
<sequence length="693" mass="75803">MEQDTTLDHNHGKLAFDGESDALVKLLQEHVTALHHGEPHVRRGALAGVASLLDLTREVKTREALLGVLKVCLWREDDPCLVQGVVKVLVDVAVVPLASGGQGLEAVDAGARDGFVSSTSSPMKRGGEGAGEEERERFAVVRLVAKVLHEFLAGKDGVGLGLQSSVRVQVLHSLLKVGEKSEGVVTWESLGLVVRRQLRSSDPRVRAVALRLLVESVQERRVGEVENVKRRRVGEATGVGEVQGSADVEMKLVRSDGHETDQQVVGRSSMKVGEMLLVSLVDYMKDPYPSVRETAVRALMKLHGKGYELTSECCKNAAILYRDSFEYVRIAAIEMVGLWVRSHLDVKDHSSLKQRTEAFLQVCTTVTDMNMRVREAAFRVLGEATRIPESVLLQTLTKKVAKAPKEADVSSNASTVAKEGDTGSPKFEEGANLLDASAAGAFVHGLEDEYLEVRCVAIEALAKLACKCERMVFGAANLLLDMLNEEVEVVRMQALSALSQLATSGYLSVHDQHLHLFLSVVEDISPEMRTGGRNLLASSRLPSFSTFHSIVRALLTSLEHHPEDEEGVISTFSVLGQTHPTYTECITQELLQEMQGYLNEEVGLDEPRFAAILSLFLGAGLSNSNIVSLIPARFLSYSSFISHKLPDSLPSIKLRPVGLKSVRFSWTNREKLQMNAHVGIGRRVLHISNPAAR</sequence>
<accession>A0A8T0HH11</accession>
<dbReference type="GO" id="GO:0010496">
    <property type="term" value="P:intercellular transport"/>
    <property type="evidence" value="ECO:0007669"/>
    <property type="project" value="TreeGrafter"/>
</dbReference>
<protein>
    <submittedName>
        <fullName evidence="1">Uncharacterized protein</fullName>
    </submittedName>
</protein>
<organism evidence="1 2">
    <name type="scientific">Ceratodon purpureus</name>
    <name type="common">Fire moss</name>
    <name type="synonym">Dicranum purpureum</name>
    <dbReference type="NCBI Taxonomy" id="3225"/>
    <lineage>
        <taxon>Eukaryota</taxon>
        <taxon>Viridiplantae</taxon>
        <taxon>Streptophyta</taxon>
        <taxon>Embryophyta</taxon>
        <taxon>Bryophyta</taxon>
        <taxon>Bryophytina</taxon>
        <taxon>Bryopsida</taxon>
        <taxon>Dicranidae</taxon>
        <taxon>Pseudoditrichales</taxon>
        <taxon>Ditrichaceae</taxon>
        <taxon>Ceratodon</taxon>
    </lineage>
</organism>
<name>A0A8T0HH11_CERPU</name>
<dbReference type="PANTHER" id="PTHR20938">
    <property type="entry name" value="INTEGRATOR COMPLEX SUBUNIT 4"/>
    <property type="match status" value="1"/>
</dbReference>
<dbReference type="GO" id="GO:0005768">
    <property type="term" value="C:endosome"/>
    <property type="evidence" value="ECO:0007669"/>
    <property type="project" value="TreeGrafter"/>
</dbReference>
<dbReference type="PANTHER" id="PTHR20938:SF0">
    <property type="entry name" value="INTEGRATOR COMPLEX SUBUNIT 4"/>
    <property type="match status" value="1"/>
</dbReference>
<dbReference type="InterPro" id="IPR016024">
    <property type="entry name" value="ARM-type_fold"/>
</dbReference>
<dbReference type="AlphaFoldDB" id="A0A8T0HH11"/>
<dbReference type="Proteomes" id="UP000822688">
    <property type="component" value="Chromosome 6"/>
</dbReference>